<proteinExistence type="predicted"/>
<dbReference type="AlphaFoldDB" id="A0A6C0JNS3"/>
<feature type="transmembrane region" description="Helical" evidence="3">
    <location>
        <begin position="903"/>
        <end position="921"/>
    </location>
</feature>
<feature type="region of interest" description="Disordered" evidence="2">
    <location>
        <begin position="379"/>
        <end position="467"/>
    </location>
</feature>
<keyword evidence="3" id="KW-0472">Membrane</keyword>
<evidence type="ECO:0000313" key="4">
    <source>
        <dbReference type="EMBL" id="QHU07229.1"/>
    </source>
</evidence>
<feature type="transmembrane region" description="Helical" evidence="3">
    <location>
        <begin position="941"/>
        <end position="962"/>
    </location>
</feature>
<evidence type="ECO:0000256" key="2">
    <source>
        <dbReference type="SAM" id="MobiDB-lite"/>
    </source>
</evidence>
<feature type="compositionally biased region" description="Basic and acidic residues" evidence="2">
    <location>
        <begin position="379"/>
        <end position="454"/>
    </location>
</feature>
<feature type="coiled-coil region" evidence="1">
    <location>
        <begin position="541"/>
        <end position="575"/>
    </location>
</feature>
<protein>
    <submittedName>
        <fullName evidence="4">Uncharacterized protein</fullName>
    </submittedName>
</protein>
<dbReference type="EMBL" id="MN740684">
    <property type="protein sequence ID" value="QHU07229.1"/>
    <property type="molecule type" value="Genomic_DNA"/>
</dbReference>
<feature type="transmembrane region" description="Helical" evidence="3">
    <location>
        <begin position="870"/>
        <end position="891"/>
    </location>
</feature>
<organism evidence="4">
    <name type="scientific">viral metagenome</name>
    <dbReference type="NCBI Taxonomy" id="1070528"/>
    <lineage>
        <taxon>unclassified sequences</taxon>
        <taxon>metagenomes</taxon>
        <taxon>organismal metagenomes</taxon>
    </lineage>
</organism>
<evidence type="ECO:0000256" key="1">
    <source>
        <dbReference type="SAM" id="Coils"/>
    </source>
</evidence>
<feature type="transmembrane region" description="Helical" evidence="3">
    <location>
        <begin position="991"/>
        <end position="1008"/>
    </location>
</feature>
<accession>A0A6C0JNS3</accession>
<sequence>MINNQDPIRSFVINEILKNMVYINLLSEKNGIERRLKQGELQKPEKKKLYKKLNILNDDIDFLSKNKTSKYSQFSYGRFINNVSFITKKVNENNDKFNDLIDTYMSLINNNYSDNDLKIKHLKTVKDKILSFKVEPFISDSSDNIDDSKKPDDNEIDEMLANLEKDISRLSNNKKFNYQSYTNLEKELSEMKKMYENDYKTQNKINKLIRSLESISKKNKSKDNNFDDSDIKYELEKRLKDMTTPTTDKIRIKSYIKKFNDISVYNDDKELFWNTLKYVQPIVFNTIAADTKKYTGYGSNNAYFNLSELDKETIRNISSRNYIILGGDNSDANSVTSSVSSASSVDSFRLAKYLIGGNTNTENLANDLFKELGNKIEQSKPEERFKTDEVRPEKDRLEQERYEKEKDRLEQERYEKEKDRLEQERYEKEKERLDQERYEKEKEKKEKEKEKENEEKENEESEKENERLKKEINKDVKEIKKEIKKEEKFNNAKKEEINDKKLKTNKLYLTNELQSLQNKISKSHFNVTKKYFKYKSDIKDIKTKLKNNLGFENEISQLEEKIKDYQKKIDNTDRYSYSSSSEIDEKVRTIYSKVINNIEESSKIFDTFIDDNFKSDSLDKEITDLLESFNNVKEIINNDYKNALEIFFNNDNGYRINLINVIDSNLEQIDIGFKKDIFETKDLINEHKSNLKVFLDKIKSSREKFEKIKNDLSSDRSISSGDREDEKYRNNQRYKTSIENIQEFKKLVSDNSDTFKKTYVLSDNSISFDRYLNSEKKLYNKLMEILSKTTNVKKEDYINTVGENGALISYNNADMSENNNIFSRIWNKYESDYTNKNKIKEEVDDDFYNSVKINDLNPNKVLKISNMDKIIFIILIFLIRQISLLAANYVIENNILSSFYQIILFYITIYLIILLVLILWINLDTYKLRILFNYLNFHINSYGIITHISILIIFSIILYYYLKITNKDLTQEKSKKYKLTETEKLEFKYKLQIITLIIFVFTSVADYLM</sequence>
<keyword evidence="3" id="KW-1133">Transmembrane helix</keyword>
<evidence type="ECO:0000256" key="3">
    <source>
        <dbReference type="SAM" id="Phobius"/>
    </source>
</evidence>
<keyword evidence="1" id="KW-0175">Coiled coil</keyword>
<keyword evidence="3" id="KW-0812">Transmembrane</keyword>
<reference evidence="4" key="1">
    <citation type="journal article" date="2020" name="Nature">
        <title>Giant virus diversity and host interactions through global metagenomics.</title>
        <authorList>
            <person name="Schulz F."/>
            <person name="Roux S."/>
            <person name="Paez-Espino D."/>
            <person name="Jungbluth S."/>
            <person name="Walsh D.A."/>
            <person name="Denef V.J."/>
            <person name="McMahon K.D."/>
            <person name="Konstantinidis K.T."/>
            <person name="Eloe-Fadrosh E.A."/>
            <person name="Kyrpides N.C."/>
            <person name="Woyke T."/>
        </authorList>
    </citation>
    <scope>NUCLEOTIDE SEQUENCE</scope>
    <source>
        <strain evidence="4">GVMAG-S-1040241-154</strain>
    </source>
</reference>
<name>A0A6C0JNS3_9ZZZZ</name>